<evidence type="ECO:0000256" key="4">
    <source>
        <dbReference type="PROSITE-ProRule" id="PRU00091"/>
    </source>
</evidence>
<evidence type="ECO:0000256" key="3">
    <source>
        <dbReference type="ARBA" id="ARBA00022833"/>
    </source>
</evidence>
<evidence type="ECO:0000313" key="7">
    <source>
        <dbReference type="EMBL" id="KJE93339.1"/>
    </source>
</evidence>
<gene>
    <name evidence="7" type="ORF">CAOG_004144</name>
</gene>
<evidence type="ECO:0000256" key="1">
    <source>
        <dbReference type="ARBA" id="ARBA00022723"/>
    </source>
</evidence>
<reference evidence="8" key="1">
    <citation type="submission" date="2011-02" db="EMBL/GenBank/DDBJ databases">
        <title>The Genome Sequence of Capsaspora owczarzaki ATCC 30864.</title>
        <authorList>
            <person name="Russ C."/>
            <person name="Cuomo C."/>
            <person name="Burger G."/>
            <person name="Gray M.W."/>
            <person name="Holland P.W.H."/>
            <person name="King N."/>
            <person name="Lang F.B.F."/>
            <person name="Roger A.J."/>
            <person name="Ruiz-Trillo I."/>
            <person name="Young S.K."/>
            <person name="Zeng Q."/>
            <person name="Gargeya S."/>
            <person name="Alvarado L."/>
            <person name="Berlin A."/>
            <person name="Chapman S.B."/>
            <person name="Chen Z."/>
            <person name="Freedman E."/>
            <person name="Gellesch M."/>
            <person name="Goldberg J."/>
            <person name="Griggs A."/>
            <person name="Gujja S."/>
            <person name="Heilman E."/>
            <person name="Heiman D."/>
            <person name="Howarth C."/>
            <person name="Mehta T."/>
            <person name="Neiman D."/>
            <person name="Pearson M."/>
            <person name="Roberts A."/>
            <person name="Saif S."/>
            <person name="Shea T."/>
            <person name="Shenoy N."/>
            <person name="Sisk P."/>
            <person name="Stolte C."/>
            <person name="Sykes S."/>
            <person name="White J."/>
            <person name="Yandava C."/>
            <person name="Haas B."/>
            <person name="Nusbaum C."/>
            <person name="Birren B."/>
        </authorList>
    </citation>
    <scope>NUCLEOTIDE SEQUENCE</scope>
    <source>
        <strain evidence="8">ATCC 30864</strain>
    </source>
</reference>
<dbReference type="InterPro" id="IPR052113">
    <property type="entry name" value="FYVE-type_Zinc_Finger"/>
</dbReference>
<feature type="compositionally biased region" description="Polar residues" evidence="5">
    <location>
        <begin position="358"/>
        <end position="369"/>
    </location>
</feature>
<dbReference type="InParanoid" id="A0A0D2X2X9"/>
<dbReference type="PANTHER" id="PTHR39490">
    <property type="entry name" value="ARRESTIN DOMAIN-CONTAINING PROTEIN D"/>
    <property type="match status" value="1"/>
</dbReference>
<dbReference type="InterPro" id="IPR017455">
    <property type="entry name" value="Znf_FYVE-rel"/>
</dbReference>
<dbReference type="InterPro" id="IPR000306">
    <property type="entry name" value="Znf_FYVE"/>
</dbReference>
<feature type="domain" description="FYVE-type" evidence="6">
    <location>
        <begin position="825"/>
        <end position="887"/>
    </location>
</feature>
<evidence type="ECO:0000256" key="2">
    <source>
        <dbReference type="ARBA" id="ARBA00022771"/>
    </source>
</evidence>
<dbReference type="PANTHER" id="PTHR39490:SF8">
    <property type="entry name" value="ZINC FINGER FYVE DOMAIN-CONTAINING PROTEIN 21"/>
    <property type="match status" value="1"/>
</dbReference>
<feature type="region of interest" description="Disordered" evidence="5">
    <location>
        <begin position="347"/>
        <end position="449"/>
    </location>
</feature>
<dbReference type="RefSeq" id="XP_004347969.2">
    <property type="nucleotide sequence ID" value="XM_004347919.2"/>
</dbReference>
<evidence type="ECO:0000259" key="6">
    <source>
        <dbReference type="PROSITE" id="PS50178"/>
    </source>
</evidence>
<dbReference type="GO" id="GO:0008270">
    <property type="term" value="F:zinc ion binding"/>
    <property type="evidence" value="ECO:0007669"/>
    <property type="project" value="UniProtKB-KW"/>
</dbReference>
<dbReference type="Gene3D" id="3.30.40.10">
    <property type="entry name" value="Zinc/RING finger domain, C3HC4 (zinc finger)"/>
    <property type="match status" value="1"/>
</dbReference>
<dbReference type="eggNOG" id="KOG1818">
    <property type="taxonomic scope" value="Eukaryota"/>
</dbReference>
<name>A0A0D2X2X9_CAPO3</name>
<protein>
    <recommendedName>
        <fullName evidence="6">FYVE-type domain-containing protein</fullName>
    </recommendedName>
</protein>
<dbReference type="PROSITE" id="PS50178">
    <property type="entry name" value="ZF_FYVE"/>
    <property type="match status" value="1"/>
</dbReference>
<proteinExistence type="predicted"/>
<dbReference type="Pfam" id="PF01363">
    <property type="entry name" value="FYVE"/>
    <property type="match status" value="1"/>
</dbReference>
<dbReference type="AlphaFoldDB" id="A0A0D2X2X9"/>
<dbReference type="STRING" id="595528.A0A0D2X2X9"/>
<accession>A0A0D2X2X9</accession>
<dbReference type="SUPFAM" id="SSF57903">
    <property type="entry name" value="FYVE/PHD zinc finger"/>
    <property type="match status" value="1"/>
</dbReference>
<sequence length="1047" mass="114712">MHDTDLANLPMLPTLASVLCGTATVSVSDTLAHLSCATRSTALAASELLKHAAETSPASVAEAGQSVMECMQLPGMQPRTLLNLAKVLKIVALQMHGFGPEYIATLIEITRGMITDDISFTNTAEAKQAGVMLDVLRQCIGAVTVQDVGALLDLLFLALGKPEIAQPEATICMRELIERRTDILGDHVLRLLRQVNSLPPALLTSLPALQAANSDVFATNFHKVISLFKAQTPATDIPVLHCIAIIAHSSPILIMPHLDILVSRLVERKGPNVAKALSLGLITLQHVATEHATAMVHFLDALLGLTAHEAIDAAAALSPSTSVANAIDSESSHSGLVLNVQAAARQPYADGSMPRSAGSPQHTMHSPNFPTAGHHQAPHSPFQPSPLHPPLHNSAGHSPSHHHHQSPHHHQQHHQHHHGHHHHHQQPHHNNNNNHHHTHHLHQHHHHHHHHFFAPVALCGSPLAAMVEAHATPRTLLVTIARLIAQHDVNVLVRIVQWMMAQLQQFSTVETEAADFVLLAILFEIRILARDHPEPVGAHRAELLALSAHKNVAVVDAVQHCIDALDGLASRDFAATIADKNAKIAVAAKTSEDLEKYVREHEQEFRDFLADTVHRLPLPTKFWGESGVRKSLKLSFSCTHHRNGCLFPPSRPWSTDTQEWIRWLKLAFCLVMVGNSVFEINKQGGFKALEEAYKTYNSHPYRTFVQFFGQPFLTAKEQDSLAEQLSNAGFLNMFQFHEASMGWSCHFCMTVPDDAPPKAEVVPLSRVSHMFGPSMLDALPKLAPDGTPIPVMAVDGAPSLKSIVDDSTAFVRMRTRTTPPNWQSDRLVHQCNICKRRFNVTLRRHHCRYCGKIFCAMCSNHTVSIPEFGPEHLEPRRVCANCFAILTLEPFAGLVQSNRLNPVPDVPPDSEPSSQAGAYVTLNGHLLIDGKRMFTVLAGPDLVCFLSDVPTTRPARIIALSDVFRVDNSPTSIRLRLADGANLTIDSLPDSGSALDWSNGIIANLKVQSDRGDLHHTSSTTPLGVLLESVAAMLERQANFSRSVQLL</sequence>
<dbReference type="InterPro" id="IPR011011">
    <property type="entry name" value="Znf_FYVE_PHD"/>
</dbReference>
<keyword evidence="8" id="KW-1185">Reference proteome</keyword>
<keyword evidence="1" id="KW-0479">Metal-binding</keyword>
<feature type="compositionally biased region" description="Basic residues" evidence="5">
    <location>
        <begin position="434"/>
        <end position="449"/>
    </location>
</feature>
<keyword evidence="2 4" id="KW-0863">Zinc-finger</keyword>
<organism evidence="7 8">
    <name type="scientific">Capsaspora owczarzaki (strain ATCC 30864)</name>
    <dbReference type="NCBI Taxonomy" id="595528"/>
    <lineage>
        <taxon>Eukaryota</taxon>
        <taxon>Filasterea</taxon>
        <taxon>Capsaspora</taxon>
    </lineage>
</organism>
<keyword evidence="3" id="KW-0862">Zinc</keyword>
<dbReference type="OrthoDB" id="246056at2759"/>
<dbReference type="Proteomes" id="UP000008743">
    <property type="component" value="Unassembled WGS sequence"/>
</dbReference>
<evidence type="ECO:0000313" key="8">
    <source>
        <dbReference type="Proteomes" id="UP000008743"/>
    </source>
</evidence>
<dbReference type="SMART" id="SM00064">
    <property type="entry name" value="FYVE"/>
    <property type="match status" value="1"/>
</dbReference>
<dbReference type="InterPro" id="IPR013083">
    <property type="entry name" value="Znf_RING/FYVE/PHD"/>
</dbReference>
<evidence type="ECO:0000256" key="5">
    <source>
        <dbReference type="SAM" id="MobiDB-lite"/>
    </source>
</evidence>
<dbReference type="EMBL" id="KE346365">
    <property type="protein sequence ID" value="KJE93339.1"/>
    <property type="molecule type" value="Genomic_DNA"/>
</dbReference>
<feature type="compositionally biased region" description="Basic residues" evidence="5">
    <location>
        <begin position="399"/>
        <end position="427"/>
    </location>
</feature>